<dbReference type="PROSITE" id="PS51257">
    <property type="entry name" value="PROKAR_LIPOPROTEIN"/>
    <property type="match status" value="1"/>
</dbReference>
<proteinExistence type="predicted"/>
<dbReference type="RefSeq" id="WP_029336030.1">
    <property type="nucleotide sequence ID" value="NZ_UGGP01000001.1"/>
</dbReference>
<sequence>MTARFKSLLLCTLSLVIFTTACQSAASPHETIQMKSEEEQRQIVDNFTFDDYKKLFDDVIIEANQFDVEEPLRKWVIRTLAEEKLYYETDLTDAQVIALSTEAMEQDVSWKTVARETYNIHVTEDEIDRFIQQGPDQSDLPIHLAYASALGLSLQELNHRFDRDLYEKNTIWLRLIPVLEKKYGTTDNNKLVERYEAEVNAQLD</sequence>
<dbReference type="OrthoDB" id="2436339at2"/>
<dbReference type="EMBL" id="UGGP01000001">
    <property type="protein sequence ID" value="STO09138.1"/>
    <property type="molecule type" value="Genomic_DNA"/>
</dbReference>
<feature type="chain" id="PRO_5038924955" evidence="1">
    <location>
        <begin position="26"/>
        <end position="204"/>
    </location>
</feature>
<reference evidence="2 3" key="1">
    <citation type="submission" date="2018-06" db="EMBL/GenBank/DDBJ databases">
        <authorList>
            <consortium name="Pathogen Informatics"/>
            <person name="Doyle S."/>
        </authorList>
    </citation>
    <scope>NUCLEOTIDE SEQUENCE [LARGE SCALE GENOMIC DNA]</scope>
    <source>
        <strain evidence="2 3">NCTC13163</strain>
    </source>
</reference>
<accession>A0A377FWJ7</accession>
<keyword evidence="1" id="KW-0732">Signal</keyword>
<evidence type="ECO:0000313" key="2">
    <source>
        <dbReference type="EMBL" id="STO09138.1"/>
    </source>
</evidence>
<gene>
    <name evidence="2" type="ORF">NCTC13163_02538</name>
</gene>
<dbReference type="AlphaFoldDB" id="A0A377FWJ7"/>
<evidence type="ECO:0000313" key="3">
    <source>
        <dbReference type="Proteomes" id="UP000254060"/>
    </source>
</evidence>
<feature type="signal peptide" evidence="1">
    <location>
        <begin position="1"/>
        <end position="25"/>
    </location>
</feature>
<protein>
    <submittedName>
        <fullName evidence="2">Uncharacterized protein</fullName>
    </submittedName>
</protein>
<name>A0A377FWJ7_9BACL</name>
<organism evidence="2 3">
    <name type="scientific">Exiguobacterium aurantiacum</name>
    <dbReference type="NCBI Taxonomy" id="33987"/>
    <lineage>
        <taxon>Bacteria</taxon>
        <taxon>Bacillati</taxon>
        <taxon>Bacillota</taxon>
        <taxon>Bacilli</taxon>
        <taxon>Bacillales</taxon>
        <taxon>Bacillales Family XII. Incertae Sedis</taxon>
        <taxon>Exiguobacterium</taxon>
    </lineage>
</organism>
<dbReference type="Proteomes" id="UP000254060">
    <property type="component" value="Unassembled WGS sequence"/>
</dbReference>
<evidence type="ECO:0000256" key="1">
    <source>
        <dbReference type="SAM" id="SignalP"/>
    </source>
</evidence>